<feature type="region of interest" description="Disordered" evidence="2">
    <location>
        <begin position="94"/>
        <end position="114"/>
    </location>
</feature>
<feature type="compositionally biased region" description="Polar residues" evidence="2">
    <location>
        <begin position="268"/>
        <end position="278"/>
    </location>
</feature>
<dbReference type="Ensembl" id="ENSMMDT00005027619.1">
    <property type="protein sequence ID" value="ENSMMDP00005027050.1"/>
    <property type="gene ID" value="ENSMMDG00005012901.1"/>
</dbReference>
<dbReference type="AlphaFoldDB" id="A0A667YA74"/>
<evidence type="ECO:0000256" key="1">
    <source>
        <dbReference type="SAM" id="Coils"/>
    </source>
</evidence>
<evidence type="ECO:0000313" key="4">
    <source>
        <dbReference type="Proteomes" id="UP000472263"/>
    </source>
</evidence>
<dbReference type="PANTHER" id="PTHR14787">
    <property type="entry name" value="C10ORF188 FAMILY MEMBER"/>
    <property type="match status" value="1"/>
</dbReference>
<gene>
    <name evidence="3" type="primary">c19h10orf88</name>
</gene>
<protein>
    <submittedName>
        <fullName evidence="3">Uncharacterized protein</fullName>
    </submittedName>
</protein>
<dbReference type="GeneTree" id="ENSGT00390000017384"/>
<keyword evidence="4" id="KW-1185">Reference proteome</keyword>
<dbReference type="PANTHER" id="PTHR14787:SF1">
    <property type="entry name" value="ATPASE PAAT"/>
    <property type="match status" value="1"/>
</dbReference>
<dbReference type="InterPro" id="IPR028043">
    <property type="entry name" value="PAAT-like"/>
</dbReference>
<evidence type="ECO:0000313" key="3">
    <source>
        <dbReference type="Ensembl" id="ENSMMDP00005027050.1"/>
    </source>
</evidence>
<evidence type="ECO:0000256" key="2">
    <source>
        <dbReference type="SAM" id="MobiDB-lite"/>
    </source>
</evidence>
<proteinExistence type="predicted"/>
<name>A0A667YA74_9TELE</name>
<feature type="region of interest" description="Disordered" evidence="2">
    <location>
        <begin position="231"/>
        <end position="278"/>
    </location>
</feature>
<reference evidence="3" key="2">
    <citation type="submission" date="2025-08" db="UniProtKB">
        <authorList>
            <consortium name="Ensembl"/>
        </authorList>
    </citation>
    <scope>IDENTIFICATION</scope>
</reference>
<dbReference type="GeneID" id="115377625"/>
<dbReference type="Proteomes" id="UP000472263">
    <property type="component" value="Chromosome 19"/>
</dbReference>
<accession>A0A667YA74</accession>
<dbReference type="RefSeq" id="XP_029933365.1">
    <property type="nucleotide sequence ID" value="XM_030077505.1"/>
</dbReference>
<organism evidence="3 4">
    <name type="scientific">Myripristis murdjan</name>
    <name type="common">pinecone soldierfish</name>
    <dbReference type="NCBI Taxonomy" id="586833"/>
    <lineage>
        <taxon>Eukaryota</taxon>
        <taxon>Metazoa</taxon>
        <taxon>Chordata</taxon>
        <taxon>Craniata</taxon>
        <taxon>Vertebrata</taxon>
        <taxon>Euteleostomi</taxon>
        <taxon>Actinopterygii</taxon>
        <taxon>Neopterygii</taxon>
        <taxon>Teleostei</taxon>
        <taxon>Neoteleostei</taxon>
        <taxon>Acanthomorphata</taxon>
        <taxon>Holocentriformes</taxon>
        <taxon>Holocentridae</taxon>
        <taxon>Myripristis</taxon>
    </lineage>
</organism>
<feature type="coiled-coil region" evidence="1">
    <location>
        <begin position="343"/>
        <end position="371"/>
    </location>
</feature>
<dbReference type="Pfam" id="PF14958">
    <property type="entry name" value="PAAT-like"/>
    <property type="match status" value="1"/>
</dbReference>
<sequence>MADIAVGGGSAWVCRGQLADILLPVYITDDKQEVVETGRDEPDSSALLEQLEAGAPCVLTLRCGSAPSAPPAAIRSVLVVSEARTMEVYGPTGDYCGTGRGERDGGLEPDSSDRGPFYRKQLILEQPSTSCEVKLLSLGGRNSVLVLRVVLGLQPARPGPARGPGIDLQRVQSLVEEMGTGLSPGARSLMDMVQLQQQNQAGSLAGFLPLLMGGGVLPARSRGAEPAGLGLQHAAAGPADGAQNGAPRSDESDPASPPPRPNPLRFDTNSASEGPESSAQLVQMMSHFLNGHGRGQALSSAPELLPMLQRVCGQVTQLRLDDAAEKGNVNGGWALDPAMERRLEQMERSLKEHIDRRLDALERRLEAALLLLPGGAAPAGAAEKILSDQTPACTESTKPDA</sequence>
<reference evidence="3" key="3">
    <citation type="submission" date="2025-09" db="UniProtKB">
        <authorList>
            <consortium name="Ensembl"/>
        </authorList>
    </citation>
    <scope>IDENTIFICATION</scope>
</reference>
<reference evidence="3" key="1">
    <citation type="submission" date="2019-06" db="EMBL/GenBank/DDBJ databases">
        <authorList>
            <consortium name="Wellcome Sanger Institute Data Sharing"/>
        </authorList>
    </citation>
    <scope>NUCLEOTIDE SEQUENCE [LARGE SCALE GENOMIC DNA]</scope>
</reference>
<keyword evidence="1" id="KW-0175">Coiled coil</keyword>
<dbReference type="CTD" id="101173095"/>
<dbReference type="InParanoid" id="A0A667YA74"/>